<dbReference type="GeneID" id="117534322"/>
<sequence length="436" mass="48556">MRPLYEALKGKAPIQEIDWTADAEVAFKEVKTAQAQVALLAHPSSTAPISITTDASDYAVGAVHEQCVEGAWQPLAFFSRQLTPRERRCPGFPRIFARRGTSSSGTTRTGVPYGPPYNGPFRILEHGDKNLVVDLVGKAECVSVDQVKAAHLDLDQPVGLARPPRRGRPAALMPVTECDSSHSAENKPFSCSVYKKAFSQCRNVKAHMRIHTGEKQFSCSVCEKAFLRREHLKAHMRIHTGEKPHSCSVCKKAFSQNTVLKRHMRIHTGEKPHSCSVCKKAFSQNTDLKRHMEIHTGEKPHSCSVCKKAFSENIDLKRHMSIHTGEKPFSCSVCTKYFALCGHLKKHMRIHTGEKPHSCSVCKKAFSQRGNLKAHMRVHTGEKIYSCNVCDKRFKWCSDLKRHKCVGCQSSQLNEIQTEDNGEAEPPISSSADGGQ</sequence>
<dbReference type="FunFam" id="3.30.160.60:FF:001506">
    <property type="entry name" value="Zinc finger protein"/>
    <property type="match status" value="1"/>
</dbReference>
<accession>A0A6P8TAQ6</accession>
<dbReference type="PROSITE" id="PS50157">
    <property type="entry name" value="ZINC_FINGER_C2H2_2"/>
    <property type="match status" value="8"/>
</dbReference>
<dbReference type="Gene3D" id="3.30.160.60">
    <property type="entry name" value="Classic Zinc Finger"/>
    <property type="match status" value="8"/>
</dbReference>
<comment type="similarity">
    <text evidence="2">Belongs to the krueppel C2H2-type zinc-finger protein family.</text>
</comment>
<dbReference type="FunFam" id="3.30.160.60:FF:000186">
    <property type="entry name" value="Zinc finger protein 366"/>
    <property type="match status" value="1"/>
</dbReference>
<dbReference type="SUPFAM" id="SSF56672">
    <property type="entry name" value="DNA/RNA polymerases"/>
    <property type="match status" value="1"/>
</dbReference>
<evidence type="ECO:0000256" key="2">
    <source>
        <dbReference type="ARBA" id="ARBA00006991"/>
    </source>
</evidence>
<evidence type="ECO:0000256" key="3">
    <source>
        <dbReference type="ARBA" id="ARBA00022723"/>
    </source>
</evidence>
<dbReference type="FunFam" id="3.30.160.60:FF:000446">
    <property type="entry name" value="Zinc finger protein"/>
    <property type="match status" value="3"/>
</dbReference>
<dbReference type="FunFam" id="3.30.160.60:FF:001485">
    <property type="entry name" value="Krueppel-related zinc finger protein"/>
    <property type="match status" value="1"/>
</dbReference>
<dbReference type="GO" id="GO:0000978">
    <property type="term" value="F:RNA polymerase II cis-regulatory region sequence-specific DNA binding"/>
    <property type="evidence" value="ECO:0007669"/>
    <property type="project" value="TreeGrafter"/>
</dbReference>
<dbReference type="InterPro" id="IPR043502">
    <property type="entry name" value="DNA/RNA_pol_sf"/>
</dbReference>
<evidence type="ECO:0000256" key="5">
    <source>
        <dbReference type="ARBA" id="ARBA00022771"/>
    </source>
</evidence>
<name>A0A6P8TAQ6_GYMAC</name>
<reference evidence="15" key="1">
    <citation type="submission" date="2025-08" db="UniProtKB">
        <authorList>
            <consortium name="RefSeq"/>
        </authorList>
    </citation>
    <scope>IDENTIFICATION</scope>
</reference>
<feature type="domain" description="C2H2-type" evidence="13">
    <location>
        <begin position="245"/>
        <end position="272"/>
    </location>
</feature>
<dbReference type="InterPro" id="IPR036236">
    <property type="entry name" value="Znf_C2H2_sf"/>
</dbReference>
<dbReference type="GO" id="GO:0000981">
    <property type="term" value="F:DNA-binding transcription factor activity, RNA polymerase II-specific"/>
    <property type="evidence" value="ECO:0007669"/>
    <property type="project" value="TreeGrafter"/>
</dbReference>
<dbReference type="InterPro" id="IPR013087">
    <property type="entry name" value="Znf_C2H2_type"/>
</dbReference>
<feature type="region of interest" description="Disordered" evidence="12">
    <location>
        <begin position="417"/>
        <end position="436"/>
    </location>
</feature>
<keyword evidence="7" id="KW-0805">Transcription regulation</keyword>
<evidence type="ECO:0000256" key="11">
    <source>
        <dbReference type="PROSITE-ProRule" id="PRU00042"/>
    </source>
</evidence>
<keyword evidence="4" id="KW-0677">Repeat</keyword>
<dbReference type="RefSeq" id="XP_034054410.1">
    <property type="nucleotide sequence ID" value="XM_034198519.1"/>
</dbReference>
<dbReference type="Pfam" id="PF17919">
    <property type="entry name" value="RT_RNaseH_2"/>
    <property type="match status" value="1"/>
</dbReference>
<dbReference type="InterPro" id="IPR050527">
    <property type="entry name" value="Snail/Krueppel_Znf"/>
</dbReference>
<dbReference type="InterPro" id="IPR041577">
    <property type="entry name" value="RT_RNaseH_2"/>
</dbReference>
<keyword evidence="6" id="KW-0862">Zinc</keyword>
<feature type="domain" description="C2H2-type" evidence="13">
    <location>
        <begin position="329"/>
        <end position="356"/>
    </location>
</feature>
<keyword evidence="10" id="KW-0539">Nucleus</keyword>
<proteinExistence type="inferred from homology"/>
<dbReference type="PANTHER" id="PTHR24388">
    <property type="entry name" value="ZINC FINGER PROTEIN"/>
    <property type="match status" value="1"/>
</dbReference>
<evidence type="ECO:0000256" key="7">
    <source>
        <dbReference type="ARBA" id="ARBA00023015"/>
    </source>
</evidence>
<keyword evidence="9" id="KW-0804">Transcription</keyword>
<evidence type="ECO:0000313" key="15">
    <source>
        <dbReference type="RefSeq" id="XP_034054410.1"/>
    </source>
</evidence>
<dbReference type="PROSITE" id="PS00028">
    <property type="entry name" value="ZINC_FINGER_C2H2_1"/>
    <property type="match status" value="6"/>
</dbReference>
<dbReference type="Pfam" id="PF00096">
    <property type="entry name" value="zf-C2H2"/>
    <property type="match status" value="6"/>
</dbReference>
<dbReference type="InParanoid" id="A0A6P8TAQ6"/>
<dbReference type="PANTHER" id="PTHR24388:SF50">
    <property type="entry name" value="ZINC FINGER PROTEIN 646"/>
    <property type="match status" value="1"/>
</dbReference>
<feature type="domain" description="C2H2-type" evidence="13">
    <location>
        <begin position="301"/>
        <end position="328"/>
    </location>
</feature>
<keyword evidence="5 11" id="KW-0863">Zinc-finger</keyword>
<dbReference type="Proteomes" id="UP000515161">
    <property type="component" value="Unplaced"/>
</dbReference>
<feature type="domain" description="C2H2-type" evidence="13">
    <location>
        <begin position="273"/>
        <end position="300"/>
    </location>
</feature>
<evidence type="ECO:0000256" key="6">
    <source>
        <dbReference type="ARBA" id="ARBA00022833"/>
    </source>
</evidence>
<feature type="domain" description="C2H2-type" evidence="13">
    <location>
        <begin position="217"/>
        <end position="244"/>
    </location>
</feature>
<feature type="domain" description="C2H2-type" evidence="13">
    <location>
        <begin position="385"/>
        <end position="404"/>
    </location>
</feature>
<dbReference type="SUPFAM" id="SSF57667">
    <property type="entry name" value="beta-beta-alpha zinc fingers"/>
    <property type="match status" value="4"/>
</dbReference>
<gene>
    <name evidence="15" type="primary">LOC117534322</name>
</gene>
<dbReference type="KEGG" id="gacu:117534322"/>
<evidence type="ECO:0000256" key="1">
    <source>
        <dbReference type="ARBA" id="ARBA00004123"/>
    </source>
</evidence>
<protein>
    <submittedName>
        <fullName evidence="15">Zinc finger protein 501-like</fullName>
    </submittedName>
</protein>
<dbReference type="FunFam" id="3.30.160.60:FF:000710">
    <property type="entry name" value="Zinc finger protein 768"/>
    <property type="match status" value="1"/>
</dbReference>
<dbReference type="GO" id="GO:0005634">
    <property type="term" value="C:nucleus"/>
    <property type="evidence" value="ECO:0007669"/>
    <property type="project" value="UniProtKB-SubCell"/>
</dbReference>
<evidence type="ECO:0000256" key="9">
    <source>
        <dbReference type="ARBA" id="ARBA00023163"/>
    </source>
</evidence>
<dbReference type="FunFam" id="3.30.160.60:FF:001480">
    <property type="entry name" value="Si:cabz01071911.3"/>
    <property type="match status" value="1"/>
</dbReference>
<evidence type="ECO:0000256" key="4">
    <source>
        <dbReference type="ARBA" id="ARBA00022737"/>
    </source>
</evidence>
<feature type="domain" description="C2H2-type" evidence="13">
    <location>
        <begin position="357"/>
        <end position="384"/>
    </location>
</feature>
<evidence type="ECO:0000256" key="8">
    <source>
        <dbReference type="ARBA" id="ARBA00023125"/>
    </source>
</evidence>
<dbReference type="SMART" id="SM00355">
    <property type="entry name" value="ZnF_C2H2"/>
    <property type="match status" value="8"/>
</dbReference>
<keyword evidence="8" id="KW-0238">DNA-binding</keyword>
<feature type="domain" description="C2H2-type" evidence="13">
    <location>
        <begin position="189"/>
        <end position="216"/>
    </location>
</feature>
<dbReference type="OrthoDB" id="9873027at2759"/>
<keyword evidence="14" id="KW-1185">Reference proteome</keyword>
<keyword evidence="3" id="KW-0479">Metal-binding</keyword>
<evidence type="ECO:0000259" key="13">
    <source>
        <dbReference type="PROSITE" id="PS50157"/>
    </source>
</evidence>
<comment type="subcellular location">
    <subcellularLocation>
        <location evidence="1">Nucleus</location>
    </subcellularLocation>
</comment>
<dbReference type="AlphaFoldDB" id="A0A6P8TAQ6"/>
<evidence type="ECO:0000313" key="14">
    <source>
        <dbReference type="Proteomes" id="UP000515161"/>
    </source>
</evidence>
<organism evidence="14 15">
    <name type="scientific">Gymnodraco acuticeps</name>
    <name type="common">Antarctic dragonfish</name>
    <dbReference type="NCBI Taxonomy" id="8218"/>
    <lineage>
        <taxon>Eukaryota</taxon>
        <taxon>Metazoa</taxon>
        <taxon>Chordata</taxon>
        <taxon>Craniata</taxon>
        <taxon>Vertebrata</taxon>
        <taxon>Euteleostomi</taxon>
        <taxon>Actinopterygii</taxon>
        <taxon>Neopterygii</taxon>
        <taxon>Teleostei</taxon>
        <taxon>Neoteleostei</taxon>
        <taxon>Acanthomorphata</taxon>
        <taxon>Eupercaria</taxon>
        <taxon>Perciformes</taxon>
        <taxon>Notothenioidei</taxon>
        <taxon>Bathydraconidae</taxon>
        <taxon>Gymnodraco</taxon>
    </lineage>
</organism>
<evidence type="ECO:0000256" key="10">
    <source>
        <dbReference type="ARBA" id="ARBA00023242"/>
    </source>
</evidence>
<dbReference type="GO" id="GO:0008270">
    <property type="term" value="F:zinc ion binding"/>
    <property type="evidence" value="ECO:0007669"/>
    <property type="project" value="UniProtKB-KW"/>
</dbReference>
<evidence type="ECO:0000256" key="12">
    <source>
        <dbReference type="SAM" id="MobiDB-lite"/>
    </source>
</evidence>